<evidence type="ECO:0000313" key="5">
    <source>
        <dbReference type="Proteomes" id="UP000000322"/>
    </source>
</evidence>
<proteinExistence type="predicted"/>
<protein>
    <submittedName>
        <fullName evidence="4">Predicted membrane protein</fullName>
    </submittedName>
</protein>
<dbReference type="eggNOG" id="COG3428">
    <property type="taxonomic scope" value="Bacteria"/>
</dbReference>
<feature type="domain" description="YdbS-like PH" evidence="3">
    <location>
        <begin position="431"/>
        <end position="501"/>
    </location>
</feature>
<feature type="transmembrane region" description="Helical" evidence="2">
    <location>
        <begin position="116"/>
        <end position="138"/>
    </location>
</feature>
<dbReference type="InterPro" id="IPR005182">
    <property type="entry name" value="YdbS-like_PH"/>
</dbReference>
<organism evidence="4 5">
    <name type="scientific">Sanguibacter keddieii (strain ATCC 51767 / DSM 10542 / NCFB 3025 / ST-74)</name>
    <dbReference type="NCBI Taxonomy" id="446469"/>
    <lineage>
        <taxon>Bacteria</taxon>
        <taxon>Bacillati</taxon>
        <taxon>Actinomycetota</taxon>
        <taxon>Actinomycetes</taxon>
        <taxon>Micrococcales</taxon>
        <taxon>Sanguibacteraceae</taxon>
        <taxon>Sanguibacter</taxon>
    </lineage>
</organism>
<evidence type="ECO:0000259" key="3">
    <source>
        <dbReference type="Pfam" id="PF03703"/>
    </source>
</evidence>
<dbReference type="EMBL" id="CP001819">
    <property type="protein sequence ID" value="ACZ23099.1"/>
    <property type="molecule type" value="Genomic_DNA"/>
</dbReference>
<feature type="compositionally biased region" description="Pro residues" evidence="1">
    <location>
        <begin position="1"/>
        <end position="12"/>
    </location>
</feature>
<dbReference type="PANTHER" id="PTHR34473:SF2">
    <property type="entry name" value="UPF0699 TRANSMEMBRANE PROTEIN YDBT"/>
    <property type="match status" value="1"/>
</dbReference>
<feature type="compositionally biased region" description="Low complexity" evidence="1">
    <location>
        <begin position="19"/>
        <end position="48"/>
    </location>
</feature>
<dbReference type="AlphaFoldDB" id="D1BD95"/>
<feature type="domain" description="YdbS-like PH" evidence="3">
    <location>
        <begin position="138"/>
        <end position="215"/>
    </location>
</feature>
<feature type="domain" description="YdbS-like PH" evidence="3">
    <location>
        <begin position="310"/>
        <end position="381"/>
    </location>
</feature>
<dbReference type="PANTHER" id="PTHR34473">
    <property type="entry name" value="UPF0699 TRANSMEMBRANE PROTEIN YDBS"/>
    <property type="match status" value="1"/>
</dbReference>
<dbReference type="Pfam" id="PF03703">
    <property type="entry name" value="bPH_2"/>
    <property type="match status" value="3"/>
</dbReference>
<feature type="compositionally biased region" description="Low complexity" evidence="1">
    <location>
        <begin position="55"/>
        <end position="66"/>
    </location>
</feature>
<name>D1BD95_SANKS</name>
<dbReference type="Proteomes" id="UP000000322">
    <property type="component" value="Chromosome"/>
</dbReference>
<dbReference type="KEGG" id="ske:Sked_32030"/>
<evidence type="ECO:0000313" key="4">
    <source>
        <dbReference type="EMBL" id="ACZ23099.1"/>
    </source>
</evidence>
<dbReference type="STRING" id="446469.Sked_32030"/>
<sequence length="530" mass="56129">MTTPGPGPVPTPEPDEGSARAAAPVPDVPSAPQAPTAPADDAATSGDPAVKDSSTDSSTTDSTTTTVPPELEWRRLHPVTPLVRGWAVLAVLLFVVGRQTLESAPGGDVSFATDHWGVVVLAILGVGLLGGVWAWLSWRMMRYAYDRDAVYVHSGILFRQQRKVRLDRLQAIDIVKPLLARFFGLAELKLSVAGGGDSGARLGFLRDADANQLRNVLLARAAGVESDGPDDAPVEEAPESAVLDVPVGRLVGSVLLTGGTIVLVVAVVAAAVVAVVTRQVAPLFTALPLVFGLGAYVFSRFSGGFGFTGAISPDGIRLRHGLLETRSQTIPPGRVQAIRIQQGLLWRSAGWWRVEVNVAGYAAASEGEQAGAVLLPVGSRDDALRALWLVLPDLGVEDPRPLLDAAMTGSGDEQGFVTSPRSARWLDPLAWRRNGYAVTGRALVVRRGRLVRTLEVVPHERTQSLGLNQGPLQRRLGLTSFVLHSTPGPISPSVVHLADVEASRLLAEQAARARAARTTAGPERWMQAPG</sequence>
<evidence type="ECO:0000256" key="1">
    <source>
        <dbReference type="SAM" id="MobiDB-lite"/>
    </source>
</evidence>
<keyword evidence="5" id="KW-1185">Reference proteome</keyword>
<feature type="transmembrane region" description="Helical" evidence="2">
    <location>
        <begin position="250"/>
        <end position="274"/>
    </location>
</feature>
<dbReference type="HOGENOM" id="CLU_024617_4_2_11"/>
<dbReference type="InterPro" id="IPR014529">
    <property type="entry name" value="UCP026631"/>
</dbReference>
<feature type="transmembrane region" description="Helical" evidence="2">
    <location>
        <begin position="280"/>
        <end position="298"/>
    </location>
</feature>
<evidence type="ECO:0000256" key="2">
    <source>
        <dbReference type="SAM" id="Phobius"/>
    </source>
</evidence>
<keyword evidence="2" id="KW-0472">Membrane</keyword>
<keyword evidence="2" id="KW-0812">Transmembrane</keyword>
<keyword evidence="2" id="KW-1133">Transmembrane helix</keyword>
<gene>
    <name evidence="4" type="ordered locus">Sked_32030</name>
</gene>
<accession>D1BD95</accession>
<feature type="region of interest" description="Disordered" evidence="1">
    <location>
        <begin position="1"/>
        <end position="69"/>
    </location>
</feature>
<feature type="transmembrane region" description="Helical" evidence="2">
    <location>
        <begin position="79"/>
        <end position="96"/>
    </location>
</feature>
<dbReference type="PIRSF" id="PIRSF026631">
    <property type="entry name" value="UCP026631"/>
    <property type="match status" value="1"/>
</dbReference>
<reference evidence="4 5" key="1">
    <citation type="journal article" date="2009" name="Stand. Genomic Sci.">
        <title>Complete genome sequence of Sanguibacter keddieii type strain (ST-74).</title>
        <authorList>
            <person name="Ivanova N."/>
            <person name="Sikorski J."/>
            <person name="Sims D."/>
            <person name="Brettin T."/>
            <person name="Detter J.C."/>
            <person name="Han C."/>
            <person name="Lapidus A."/>
            <person name="Copeland A."/>
            <person name="Glavina Del Rio T."/>
            <person name="Nolan M."/>
            <person name="Chen F."/>
            <person name="Lucas S."/>
            <person name="Tice H."/>
            <person name="Cheng J.F."/>
            <person name="Bruce D."/>
            <person name="Goodwin L."/>
            <person name="Pitluck S."/>
            <person name="Pati A."/>
            <person name="Mavromatis K."/>
            <person name="Chen A."/>
            <person name="Palaniappan K."/>
            <person name="D'haeseleer P."/>
            <person name="Chain P."/>
            <person name="Bristow J."/>
            <person name="Eisen J.A."/>
            <person name="Markowitz V."/>
            <person name="Hugenholtz P."/>
            <person name="Goker M."/>
            <person name="Pukall R."/>
            <person name="Klenk H.P."/>
            <person name="Kyrpides N.C."/>
        </authorList>
    </citation>
    <scope>NUCLEOTIDE SEQUENCE [LARGE SCALE GENOMIC DNA]</scope>
    <source>
        <strain evidence="5">ATCC 51767 / DSM 10542 / NCFB 3025 / ST-74</strain>
    </source>
</reference>